<evidence type="ECO:0000313" key="1">
    <source>
        <dbReference type="EMBL" id="KKN68940.1"/>
    </source>
</evidence>
<protein>
    <submittedName>
        <fullName evidence="1">Uncharacterized protein</fullName>
    </submittedName>
</protein>
<reference evidence="1" key="1">
    <citation type="journal article" date="2015" name="Nature">
        <title>Complex archaea that bridge the gap between prokaryotes and eukaryotes.</title>
        <authorList>
            <person name="Spang A."/>
            <person name="Saw J.H."/>
            <person name="Jorgensen S.L."/>
            <person name="Zaremba-Niedzwiedzka K."/>
            <person name="Martijn J."/>
            <person name="Lind A.E."/>
            <person name="van Eijk R."/>
            <person name="Schleper C."/>
            <person name="Guy L."/>
            <person name="Ettema T.J."/>
        </authorList>
    </citation>
    <scope>NUCLEOTIDE SEQUENCE</scope>
</reference>
<sequence length="45" mass="5320">MKQHQIRAIFYTKHGQVAKTMCGRYILRSRLPRGEKCLSCKVARR</sequence>
<dbReference type="AlphaFoldDB" id="A0A0F9SJ03"/>
<organism evidence="1">
    <name type="scientific">marine sediment metagenome</name>
    <dbReference type="NCBI Taxonomy" id="412755"/>
    <lineage>
        <taxon>unclassified sequences</taxon>
        <taxon>metagenomes</taxon>
        <taxon>ecological metagenomes</taxon>
    </lineage>
</organism>
<gene>
    <name evidence="1" type="ORF">LCGC14_0445970</name>
</gene>
<dbReference type="EMBL" id="LAZR01000436">
    <property type="protein sequence ID" value="KKN68940.1"/>
    <property type="molecule type" value="Genomic_DNA"/>
</dbReference>
<comment type="caution">
    <text evidence="1">The sequence shown here is derived from an EMBL/GenBank/DDBJ whole genome shotgun (WGS) entry which is preliminary data.</text>
</comment>
<proteinExistence type="predicted"/>
<accession>A0A0F9SJ03</accession>
<name>A0A0F9SJ03_9ZZZZ</name>